<sequence length="237" mass="27054">MGDLVTWDMEKAEVLNDFFSSVFTGKCSIHTTQGRDWENEEQSTVGEDQVQDHMRNLKVMEQIFLEIMLRQIENKEMIGDSQHGFTEGKSCLTNLVAFSDGITTLVDKGRATDVIYLNLCKVFDTVPHDILVSKLEKHGLTDEPVGIGIECTVSKFAKRRSCVMWSTCWREGMLSRWTLTGLERWTCGDLIKFNKAKCKVLHMGRGNPKHKYRLNREWIENSPEEKDLGVLVDGSST</sequence>
<dbReference type="GO" id="GO:0003964">
    <property type="term" value="F:RNA-directed DNA polymerase activity"/>
    <property type="evidence" value="ECO:0007669"/>
    <property type="project" value="UniProtKB-KW"/>
</dbReference>
<gene>
    <name evidence="1" type="ORF">llap_16773</name>
</gene>
<keyword evidence="2" id="KW-1185">Reference proteome</keyword>
<evidence type="ECO:0000313" key="2">
    <source>
        <dbReference type="Proteomes" id="UP000233556"/>
    </source>
</evidence>
<protein>
    <submittedName>
        <fullName evidence="1">Rna-directed dna polymerase from mobile element jockey-like</fullName>
    </submittedName>
</protein>
<dbReference type="Proteomes" id="UP000233556">
    <property type="component" value="Unassembled WGS sequence"/>
</dbReference>
<reference evidence="2" key="2">
    <citation type="submission" date="2017-12" db="EMBL/GenBank/DDBJ databases">
        <title>Genome sequence of the Bar-tailed Godwit (Limosa lapponica baueri).</title>
        <authorList>
            <person name="Lima N.C.B."/>
            <person name="Parody-Merino A.M."/>
            <person name="Battley P.F."/>
            <person name="Fidler A.E."/>
            <person name="Prosdocimi F."/>
        </authorList>
    </citation>
    <scope>NUCLEOTIDE SEQUENCE [LARGE SCALE GENOMIC DNA]</scope>
</reference>
<accession>A0A2I0TGL0</accession>
<organism evidence="1 2">
    <name type="scientific">Limosa lapponica baueri</name>
    <dbReference type="NCBI Taxonomy" id="1758121"/>
    <lineage>
        <taxon>Eukaryota</taxon>
        <taxon>Metazoa</taxon>
        <taxon>Chordata</taxon>
        <taxon>Craniata</taxon>
        <taxon>Vertebrata</taxon>
        <taxon>Euteleostomi</taxon>
        <taxon>Archelosauria</taxon>
        <taxon>Archosauria</taxon>
        <taxon>Dinosauria</taxon>
        <taxon>Saurischia</taxon>
        <taxon>Theropoda</taxon>
        <taxon>Coelurosauria</taxon>
        <taxon>Aves</taxon>
        <taxon>Neognathae</taxon>
        <taxon>Neoaves</taxon>
        <taxon>Charadriiformes</taxon>
        <taxon>Scolopacidae</taxon>
        <taxon>Limosa</taxon>
    </lineage>
</organism>
<dbReference type="AlphaFoldDB" id="A0A2I0TGL0"/>
<dbReference type="OrthoDB" id="410381at2759"/>
<dbReference type="PANTHER" id="PTHR33332">
    <property type="entry name" value="REVERSE TRANSCRIPTASE DOMAIN-CONTAINING PROTEIN"/>
    <property type="match status" value="1"/>
</dbReference>
<keyword evidence="1" id="KW-0808">Transferase</keyword>
<name>A0A2I0TGL0_LIMLA</name>
<dbReference type="EMBL" id="KZ510689">
    <property type="protein sequence ID" value="PKU32925.1"/>
    <property type="molecule type" value="Genomic_DNA"/>
</dbReference>
<proteinExistence type="predicted"/>
<keyword evidence="1" id="KW-0548">Nucleotidyltransferase</keyword>
<reference evidence="2" key="1">
    <citation type="submission" date="2017-11" db="EMBL/GenBank/DDBJ databases">
        <authorList>
            <person name="Lima N.C."/>
            <person name="Parody-Merino A.M."/>
            <person name="Battley P.F."/>
            <person name="Fidler A.E."/>
            <person name="Prosdocimi F."/>
        </authorList>
    </citation>
    <scope>NUCLEOTIDE SEQUENCE [LARGE SCALE GENOMIC DNA]</scope>
</reference>
<keyword evidence="1" id="KW-0695">RNA-directed DNA polymerase</keyword>
<evidence type="ECO:0000313" key="1">
    <source>
        <dbReference type="EMBL" id="PKU32925.1"/>
    </source>
</evidence>